<sequence>MVNAFVPAARGKAVVVGAGIGGLAAAVALRRTGWQVEVYERAAELGEVGAAVSIAPNAVKALRELGLEPDLLAAACALDGLESRTRGGRRITGVESALLKDRYSAGLYNVHRAALYKILRDALGDTAIHTGHAATGVVEGVASGEAGDFAVHTGHTATGVTEGVGPREADGCAIHTGHATTELTAGVASGETGDSAIHTGHAATGITGGVASGETGASAIHTDRAATGAAAGVASSETGETSGAATRTRHTASGAAANGTGASVVFDGPNGQVTVDADLVVVADGVRSKLRAQLFPHYPGPAYAGYTVWRGLVPAEAADRIGVPTRLSETWGRGSRFGSAPIGDGRAYWYAFENAEPGAAHEHRVADLVSRFADWHHPVPALIAATPTEALLRNDVYYLAEPLESFTAGIVALLGDAAHAVTPDIGQGACLAIEDAVVLAAELSAAEVPAALRAYDAARRPRAAALARESGRIGRMLMNPSRIASGIRDASASVVPPSIAMKTIADIYDWNPPRLT</sequence>
<gene>
    <name evidence="7" type="ORF">GALLR39Z86_31850</name>
</gene>
<feature type="region of interest" description="Disordered" evidence="5">
    <location>
        <begin position="231"/>
        <end position="256"/>
    </location>
</feature>
<evidence type="ECO:0000256" key="4">
    <source>
        <dbReference type="ARBA" id="ARBA00023002"/>
    </source>
</evidence>
<dbReference type="Pfam" id="PF13450">
    <property type="entry name" value="NAD_binding_8"/>
    <property type="match status" value="1"/>
</dbReference>
<accession>A0A9W6LHI5</accession>
<name>A0A9W6LHI5_9ACTN</name>
<evidence type="ECO:0000313" key="8">
    <source>
        <dbReference type="Proteomes" id="UP001144313"/>
    </source>
</evidence>
<dbReference type="PANTHER" id="PTHR46496:SF1">
    <property type="entry name" value="ZEAXANTHIN EPOXIDASE, CHLOROPLASTIC"/>
    <property type="match status" value="1"/>
</dbReference>
<dbReference type="EMBL" id="BSDT01000001">
    <property type="protein sequence ID" value="GLI43335.1"/>
    <property type="molecule type" value="Genomic_DNA"/>
</dbReference>
<comment type="cofactor">
    <cofactor evidence="1">
        <name>FAD</name>
        <dbReference type="ChEBI" id="CHEBI:57692"/>
    </cofactor>
</comment>
<organism evidence="7 8">
    <name type="scientific">Glycomyces algeriensis</name>
    <dbReference type="NCBI Taxonomy" id="256037"/>
    <lineage>
        <taxon>Bacteria</taxon>
        <taxon>Bacillati</taxon>
        <taxon>Actinomycetota</taxon>
        <taxon>Actinomycetes</taxon>
        <taxon>Glycomycetales</taxon>
        <taxon>Glycomycetaceae</taxon>
        <taxon>Glycomyces</taxon>
    </lineage>
</organism>
<reference evidence="7" key="1">
    <citation type="submission" date="2022-12" db="EMBL/GenBank/DDBJ databases">
        <title>Reference genome sequencing for broad-spectrum identification of bacterial and archaeal isolates by mass spectrometry.</title>
        <authorList>
            <person name="Sekiguchi Y."/>
            <person name="Tourlousse D.M."/>
        </authorList>
    </citation>
    <scope>NUCLEOTIDE SEQUENCE</scope>
    <source>
        <strain evidence="7">LLR39Z86</strain>
    </source>
</reference>
<keyword evidence="4" id="KW-0560">Oxidoreductase</keyword>
<dbReference type="Pfam" id="PF01494">
    <property type="entry name" value="FAD_binding_3"/>
    <property type="match status" value="1"/>
</dbReference>
<keyword evidence="8" id="KW-1185">Reference proteome</keyword>
<dbReference type="Proteomes" id="UP001144313">
    <property type="component" value="Unassembled WGS sequence"/>
</dbReference>
<evidence type="ECO:0000256" key="3">
    <source>
        <dbReference type="ARBA" id="ARBA00022827"/>
    </source>
</evidence>
<comment type="caution">
    <text evidence="7">The sequence shown here is derived from an EMBL/GenBank/DDBJ whole genome shotgun (WGS) entry which is preliminary data.</text>
</comment>
<dbReference type="InterPro" id="IPR002938">
    <property type="entry name" value="FAD-bd"/>
</dbReference>
<dbReference type="AlphaFoldDB" id="A0A9W6LHI5"/>
<dbReference type="GO" id="GO:0071949">
    <property type="term" value="F:FAD binding"/>
    <property type="evidence" value="ECO:0007669"/>
    <property type="project" value="InterPro"/>
</dbReference>
<feature type="compositionally biased region" description="Low complexity" evidence="5">
    <location>
        <begin position="231"/>
        <end position="240"/>
    </location>
</feature>
<dbReference type="GO" id="GO:0016491">
    <property type="term" value="F:oxidoreductase activity"/>
    <property type="evidence" value="ECO:0007669"/>
    <property type="project" value="UniProtKB-KW"/>
</dbReference>
<evidence type="ECO:0000256" key="2">
    <source>
        <dbReference type="ARBA" id="ARBA00022630"/>
    </source>
</evidence>
<keyword evidence="3" id="KW-0274">FAD</keyword>
<protein>
    <recommendedName>
        <fullName evidence="6">FAD-binding domain-containing protein</fullName>
    </recommendedName>
</protein>
<keyword evidence="2" id="KW-0285">Flavoprotein</keyword>
<evidence type="ECO:0000256" key="1">
    <source>
        <dbReference type="ARBA" id="ARBA00001974"/>
    </source>
</evidence>
<feature type="domain" description="FAD-binding" evidence="6">
    <location>
        <begin position="241"/>
        <end position="469"/>
    </location>
</feature>
<proteinExistence type="predicted"/>
<dbReference type="InterPro" id="IPR036188">
    <property type="entry name" value="FAD/NAD-bd_sf"/>
</dbReference>
<dbReference type="SUPFAM" id="SSF51905">
    <property type="entry name" value="FAD/NAD(P)-binding domain"/>
    <property type="match status" value="1"/>
</dbReference>
<evidence type="ECO:0000256" key="5">
    <source>
        <dbReference type="SAM" id="MobiDB-lite"/>
    </source>
</evidence>
<evidence type="ECO:0000259" key="6">
    <source>
        <dbReference type="Pfam" id="PF01494"/>
    </source>
</evidence>
<evidence type="ECO:0000313" key="7">
    <source>
        <dbReference type="EMBL" id="GLI43335.1"/>
    </source>
</evidence>
<dbReference type="RefSeq" id="WP_270113661.1">
    <property type="nucleotide sequence ID" value="NZ_BAAAOL010000017.1"/>
</dbReference>
<dbReference type="Gene3D" id="3.50.50.60">
    <property type="entry name" value="FAD/NAD(P)-binding domain"/>
    <property type="match status" value="2"/>
</dbReference>
<dbReference type="PANTHER" id="PTHR46496">
    <property type="match status" value="1"/>
</dbReference>